<organism evidence="2 3">
    <name type="scientific">Pontiella desulfatans</name>
    <dbReference type="NCBI Taxonomy" id="2750659"/>
    <lineage>
        <taxon>Bacteria</taxon>
        <taxon>Pseudomonadati</taxon>
        <taxon>Kiritimatiellota</taxon>
        <taxon>Kiritimatiellia</taxon>
        <taxon>Kiritimatiellales</taxon>
        <taxon>Pontiellaceae</taxon>
        <taxon>Pontiella</taxon>
    </lineage>
</organism>
<gene>
    <name evidence="2" type="ORF">PDESU_03333</name>
</gene>
<dbReference type="Pfam" id="PF14058">
    <property type="entry name" value="PcfK"/>
    <property type="match status" value="1"/>
</dbReference>
<evidence type="ECO:0000313" key="2">
    <source>
        <dbReference type="EMBL" id="VGO14764.1"/>
    </source>
</evidence>
<feature type="region of interest" description="Disordered" evidence="1">
    <location>
        <begin position="84"/>
        <end position="113"/>
    </location>
</feature>
<protein>
    <submittedName>
        <fullName evidence="2">Uncharacterized protein</fullName>
    </submittedName>
</protein>
<evidence type="ECO:0000256" key="1">
    <source>
        <dbReference type="SAM" id="MobiDB-lite"/>
    </source>
</evidence>
<name>A0A6C2U5R0_PONDE</name>
<reference evidence="2 3" key="1">
    <citation type="submission" date="2019-04" db="EMBL/GenBank/DDBJ databases">
        <authorList>
            <person name="Van Vliet M D."/>
        </authorList>
    </citation>
    <scope>NUCLEOTIDE SEQUENCE [LARGE SCALE GENOMIC DNA]</scope>
    <source>
        <strain evidence="2 3">F1</strain>
    </source>
</reference>
<proteinExistence type="predicted"/>
<dbReference type="EMBL" id="CAAHFG010000002">
    <property type="protein sequence ID" value="VGO14764.1"/>
    <property type="molecule type" value="Genomic_DNA"/>
</dbReference>
<accession>A0A6C2U5R0</accession>
<evidence type="ECO:0000313" key="3">
    <source>
        <dbReference type="Proteomes" id="UP000366872"/>
    </source>
</evidence>
<keyword evidence="3" id="KW-1185">Reference proteome</keyword>
<dbReference type="RefSeq" id="WP_136080393.1">
    <property type="nucleotide sequence ID" value="NZ_CAAHFG010000002.1"/>
</dbReference>
<dbReference type="Proteomes" id="UP000366872">
    <property type="component" value="Unassembled WGS sequence"/>
</dbReference>
<dbReference type="InterPro" id="IPR025624">
    <property type="entry name" value="PcfK"/>
</dbReference>
<sequence>MSTPKLNLTAENSTEQRILDYLIENASTELVAKINFGKKTLAGALDYARGEARSMAIDGCAVVDDDTVFGWIIHFFEEDEIKEGAKKPKTRVPGGVKAKPKPKPAKKEKPTGPLVMDLFTGEAVSAVGR</sequence>
<dbReference type="AlphaFoldDB" id="A0A6C2U5R0"/>